<dbReference type="GO" id="GO:0016747">
    <property type="term" value="F:acyltransferase activity, transferring groups other than amino-acyl groups"/>
    <property type="evidence" value="ECO:0007669"/>
    <property type="project" value="InterPro"/>
</dbReference>
<evidence type="ECO:0000259" key="2">
    <source>
        <dbReference type="PROSITE" id="PS51186"/>
    </source>
</evidence>
<organism evidence="3 4">
    <name type="scientific">Nocardia terrae</name>
    <dbReference type="NCBI Taxonomy" id="2675851"/>
    <lineage>
        <taxon>Bacteria</taxon>
        <taxon>Bacillati</taxon>
        <taxon>Actinomycetota</taxon>
        <taxon>Actinomycetes</taxon>
        <taxon>Mycobacteriales</taxon>
        <taxon>Nocardiaceae</taxon>
        <taxon>Nocardia</taxon>
    </lineage>
</organism>
<comment type="caution">
    <text evidence="3">The sequence shown here is derived from an EMBL/GenBank/DDBJ whole genome shotgun (WGS) entry which is preliminary data.</text>
</comment>
<evidence type="ECO:0000256" key="1">
    <source>
        <dbReference type="SAM" id="MobiDB-lite"/>
    </source>
</evidence>
<dbReference type="InterPro" id="IPR000182">
    <property type="entry name" value="GNAT_dom"/>
</dbReference>
<reference evidence="3 4" key="1">
    <citation type="submission" date="2019-12" db="EMBL/GenBank/DDBJ databases">
        <title>Nocardia sp. nov. ET3-3 isolated from soil.</title>
        <authorList>
            <person name="Kanchanasin P."/>
            <person name="Tanasupawat S."/>
            <person name="Yuki M."/>
            <person name="Kudo T."/>
        </authorList>
    </citation>
    <scope>NUCLEOTIDE SEQUENCE [LARGE SCALE GENOMIC DNA]</scope>
    <source>
        <strain evidence="3 4">ET3-3</strain>
    </source>
</reference>
<keyword evidence="4" id="KW-1185">Reference proteome</keyword>
<feature type="domain" description="N-acetyltransferase" evidence="2">
    <location>
        <begin position="105"/>
        <end position="268"/>
    </location>
</feature>
<dbReference type="EMBL" id="WRPP01000001">
    <property type="protein sequence ID" value="MVU76060.1"/>
    <property type="molecule type" value="Genomic_DNA"/>
</dbReference>
<dbReference type="Proteomes" id="UP000466794">
    <property type="component" value="Unassembled WGS sequence"/>
</dbReference>
<dbReference type="SUPFAM" id="SSF55729">
    <property type="entry name" value="Acyl-CoA N-acyltransferases (Nat)"/>
    <property type="match status" value="1"/>
</dbReference>
<dbReference type="PANTHER" id="PTHR43610">
    <property type="entry name" value="BLL6696 PROTEIN"/>
    <property type="match status" value="1"/>
</dbReference>
<protein>
    <submittedName>
        <fullName evidence="3">GNAT family N-acetyltransferase</fullName>
    </submittedName>
</protein>
<dbReference type="PANTHER" id="PTHR43610:SF1">
    <property type="entry name" value="N-ACETYLTRANSFERASE DOMAIN-CONTAINING PROTEIN"/>
    <property type="match status" value="1"/>
</dbReference>
<name>A0A7K1UNZ0_9NOCA</name>
<dbReference type="InterPro" id="IPR016181">
    <property type="entry name" value="Acyl_CoA_acyltransferase"/>
</dbReference>
<proteinExistence type="predicted"/>
<gene>
    <name evidence="3" type="ORF">GPX89_02235</name>
</gene>
<sequence length="268" mass="28881">MVTSTSLRSTRAAGAKRNERGARATAGSPTQRTDLPRPVLTEPADAGGAKISGACRPGGRSNAPHAGIPTTGAVASLRARAAAARICSMIWPMRIPVDRLDDGGVSLRLYTSADAEPLFDAIHDERVWEHIPRAIPSNFSELDSGIRAKLIDGQRITFSVRQGAVIVGTTSILYDPAMPDAVEIGATQFDPAVWGAGINSRAKALLVREVFAQGAAWIQFRTDERNGRSAAAIRKLGATDLGVHQDSYVRRDGSTRRSRFFRLERPQR</sequence>
<accession>A0A7K1UNZ0</accession>
<feature type="region of interest" description="Disordered" evidence="1">
    <location>
        <begin position="1"/>
        <end position="39"/>
    </location>
</feature>
<evidence type="ECO:0000313" key="4">
    <source>
        <dbReference type="Proteomes" id="UP000466794"/>
    </source>
</evidence>
<evidence type="ECO:0000313" key="3">
    <source>
        <dbReference type="EMBL" id="MVU76060.1"/>
    </source>
</evidence>
<keyword evidence="3" id="KW-0808">Transferase</keyword>
<dbReference type="AlphaFoldDB" id="A0A7K1UNZ0"/>
<dbReference type="PROSITE" id="PS51186">
    <property type="entry name" value="GNAT"/>
    <property type="match status" value="1"/>
</dbReference>
<dbReference type="Pfam" id="PF13302">
    <property type="entry name" value="Acetyltransf_3"/>
    <property type="match status" value="1"/>
</dbReference>
<dbReference type="Gene3D" id="3.40.630.30">
    <property type="match status" value="1"/>
</dbReference>